<gene>
    <name evidence="2" type="ORF">BMWSH_3450</name>
</gene>
<dbReference type="Proteomes" id="UP000001283">
    <property type="component" value="Chromosome"/>
</dbReference>
<keyword evidence="1" id="KW-1133">Transmembrane helix</keyword>
<keyword evidence="1" id="KW-0472">Membrane</keyword>
<dbReference type="RefSeq" id="WP_014460615.1">
    <property type="nucleotide sequence ID" value="NC_017138.1"/>
</dbReference>
<evidence type="ECO:0000313" key="3">
    <source>
        <dbReference type="Proteomes" id="UP000001283"/>
    </source>
</evidence>
<name>A0A8D3X3D2_PRIMW</name>
<proteinExistence type="predicted"/>
<feature type="transmembrane region" description="Helical" evidence="1">
    <location>
        <begin position="71"/>
        <end position="92"/>
    </location>
</feature>
<protein>
    <submittedName>
        <fullName evidence="2">Uncharacterized protein</fullName>
    </submittedName>
</protein>
<organism evidence="2 3">
    <name type="scientific">Priestia megaterium (strain WSH-002)</name>
    <name type="common">Bacillus megaterium</name>
    <dbReference type="NCBI Taxonomy" id="1006007"/>
    <lineage>
        <taxon>Bacteria</taxon>
        <taxon>Bacillati</taxon>
        <taxon>Bacillota</taxon>
        <taxon>Bacilli</taxon>
        <taxon>Bacillales</taxon>
        <taxon>Bacillaceae</taxon>
        <taxon>Priestia</taxon>
    </lineage>
</organism>
<feature type="transmembrane region" description="Helical" evidence="1">
    <location>
        <begin position="46"/>
        <end position="64"/>
    </location>
</feature>
<accession>A0A8D3X3D2</accession>
<dbReference type="KEGG" id="bmh:BMWSH_3450"/>
<evidence type="ECO:0000256" key="1">
    <source>
        <dbReference type="SAM" id="Phobius"/>
    </source>
</evidence>
<reference evidence="2 3" key="1">
    <citation type="journal article" date="2011" name="J. Bacteriol.">
        <title>Complete genome sequence of the industrial strain Bacillus megaterium WSH-002.</title>
        <authorList>
            <person name="Liu L."/>
            <person name="Li Y."/>
            <person name="Zhang J."/>
            <person name="Zou W."/>
            <person name="Zhou Z."/>
            <person name="Liu J."/>
            <person name="Li X."/>
            <person name="Wang L."/>
            <person name="Chen J."/>
        </authorList>
    </citation>
    <scope>NUCLEOTIDE SEQUENCE [LARGE SCALE GENOMIC DNA]</scope>
    <source>
        <strain evidence="2 3">WSH-002</strain>
    </source>
</reference>
<dbReference type="EMBL" id="CP003017">
    <property type="protein sequence ID" value="AEN90332.1"/>
    <property type="molecule type" value="Genomic_DNA"/>
</dbReference>
<evidence type="ECO:0000313" key="2">
    <source>
        <dbReference type="EMBL" id="AEN90332.1"/>
    </source>
</evidence>
<feature type="transmembrane region" description="Helical" evidence="1">
    <location>
        <begin position="12"/>
        <end position="40"/>
    </location>
</feature>
<dbReference type="AlphaFoldDB" id="A0A8D3X3D2"/>
<sequence length="99" mass="10904">MEKFFKDALKVSIASLVISITLYIVIIAFFLLSVVTANIFGTVIKIIVPILILVTILGLIYSFFIKGKQKIPFLTLHFVSLCALSFGIYLAASFQGFAP</sequence>
<keyword evidence="1" id="KW-0812">Transmembrane</keyword>